<keyword evidence="1" id="KW-0472">Membrane</keyword>
<protein>
    <recommendedName>
        <fullName evidence="2">CorA-like transporter domain-containing protein</fullName>
    </recommendedName>
</protein>
<dbReference type="Gene3D" id="1.20.58.340">
    <property type="entry name" value="Magnesium transport protein CorA, transmembrane region"/>
    <property type="match status" value="1"/>
</dbReference>
<feature type="transmembrane region" description="Helical" evidence="1">
    <location>
        <begin position="587"/>
        <end position="611"/>
    </location>
</feature>
<dbReference type="Proteomes" id="UP000578531">
    <property type="component" value="Unassembled WGS sequence"/>
</dbReference>
<sequence>MRQCLNLEDKEPRVAFLDTPSRDSAMEQLATSCRDARSYPQNLIRPNTYEYNLTAYYQRLNEREDSLFQNDAEAALDLWELDAQATAFWPSRIGYVDELRKHLRVGCPPEREDPRCRYVFVHAPHSRASLKVTRDMLTLVFTYHQVLPQFLDFLFPFGNQQYAEGFHFSGFKYENRFSEVDSGLKIPDLGWSGRNFQFCYNLKSIERSRGQPEWPWSIRQSALYHSFDVENGRTNWIVIKGDQLLKKRIKLATGSRGLPETSCFDTVDRAFASSLAVHIIMCEWSGENWRWFINFLEEALQTTTRPTLSAMVDPFPSSMANEEPLGHSMLAQCAKSCTDITLADPVLRGPPAQAYHLKGRSTSNCKTMSDMDLASQELDTLQPQVTTSHPDFSFSDLQRIQFIQEKVNETLLVLKVNVDVLTELRQYYHSICESDGWPRDLILKCKGDIFRFETRVVAVEKDLRMQQSRTETLLRLLADRKSLLYGILEYRNMEASKTLARRANQNMEASKILAGKAHESTRNMEVITREMHVIAQKTKQETVSMRIITLVTLFFLPGTYISTLMSTDIFKATNTGQFGNTVQLGALRLYIAISLPLVVVTMLAWYGVYWWETRKEKLRMQRTALKSHV</sequence>
<evidence type="ECO:0000256" key="1">
    <source>
        <dbReference type="SAM" id="Phobius"/>
    </source>
</evidence>
<evidence type="ECO:0000259" key="2">
    <source>
        <dbReference type="Pfam" id="PF26616"/>
    </source>
</evidence>
<organism evidence="3 4">
    <name type="scientific">Letharia columbiana</name>
    <dbReference type="NCBI Taxonomy" id="112416"/>
    <lineage>
        <taxon>Eukaryota</taxon>
        <taxon>Fungi</taxon>
        <taxon>Dikarya</taxon>
        <taxon>Ascomycota</taxon>
        <taxon>Pezizomycotina</taxon>
        <taxon>Lecanoromycetes</taxon>
        <taxon>OSLEUM clade</taxon>
        <taxon>Lecanoromycetidae</taxon>
        <taxon>Lecanorales</taxon>
        <taxon>Lecanorineae</taxon>
        <taxon>Parmeliaceae</taxon>
        <taxon>Letharia</taxon>
    </lineage>
</organism>
<evidence type="ECO:0000313" key="4">
    <source>
        <dbReference type="Proteomes" id="UP000578531"/>
    </source>
</evidence>
<evidence type="ECO:0000313" key="3">
    <source>
        <dbReference type="EMBL" id="KAF6237533.1"/>
    </source>
</evidence>
<feature type="transmembrane region" description="Helical" evidence="1">
    <location>
        <begin position="547"/>
        <end position="567"/>
    </location>
</feature>
<dbReference type="OrthoDB" id="5396681at2759"/>
<keyword evidence="4" id="KW-1185">Reference proteome</keyword>
<reference evidence="3 4" key="1">
    <citation type="journal article" date="2020" name="Genomics">
        <title>Complete, high-quality genomes from long-read metagenomic sequencing of two wolf lichen thalli reveals enigmatic genome architecture.</title>
        <authorList>
            <person name="McKenzie S.K."/>
            <person name="Walston R.F."/>
            <person name="Allen J.L."/>
        </authorList>
    </citation>
    <scope>NUCLEOTIDE SEQUENCE [LARGE SCALE GENOMIC DNA]</scope>
    <source>
        <strain evidence="3">WasteWater2</strain>
    </source>
</reference>
<accession>A0A8H6FZ93</accession>
<dbReference type="EMBL" id="JACCJC010000014">
    <property type="protein sequence ID" value="KAF6237533.1"/>
    <property type="molecule type" value="Genomic_DNA"/>
</dbReference>
<dbReference type="AlphaFoldDB" id="A0A8H6FZ93"/>
<comment type="caution">
    <text evidence="3">The sequence shown here is derived from an EMBL/GenBank/DDBJ whole genome shotgun (WGS) entry which is preliminary data.</text>
</comment>
<feature type="domain" description="CorA-like transporter" evidence="2">
    <location>
        <begin position="31"/>
        <end position="307"/>
    </location>
</feature>
<keyword evidence="1" id="KW-0812">Transmembrane</keyword>
<dbReference type="InterPro" id="IPR058257">
    <property type="entry name" value="CorA-like_dom"/>
</dbReference>
<dbReference type="Pfam" id="PF26616">
    <property type="entry name" value="CorA-like"/>
    <property type="match status" value="1"/>
</dbReference>
<dbReference type="GeneID" id="59286088"/>
<keyword evidence="1" id="KW-1133">Transmembrane helix</keyword>
<name>A0A8H6FZ93_9LECA</name>
<proteinExistence type="predicted"/>
<dbReference type="RefSeq" id="XP_037166857.1">
    <property type="nucleotide sequence ID" value="XM_037306347.1"/>
</dbReference>
<gene>
    <name evidence="3" type="ORF">HO173_004423</name>
</gene>